<keyword evidence="2" id="KW-1185">Reference proteome</keyword>
<comment type="caution">
    <text evidence="1">The sequence shown here is derived from an EMBL/GenBank/DDBJ whole genome shotgun (WGS) entry which is preliminary data.</text>
</comment>
<name>A0AAD6UBU8_9AGAR</name>
<dbReference type="AlphaFoldDB" id="A0AAD6UBU8"/>
<dbReference type="GO" id="GO:0032259">
    <property type="term" value="P:methylation"/>
    <property type="evidence" value="ECO:0007669"/>
    <property type="project" value="UniProtKB-KW"/>
</dbReference>
<reference evidence="1" key="1">
    <citation type="submission" date="2023-03" db="EMBL/GenBank/DDBJ databases">
        <title>Massive genome expansion in bonnet fungi (Mycena s.s.) driven by repeated elements and novel gene families across ecological guilds.</title>
        <authorList>
            <consortium name="Lawrence Berkeley National Laboratory"/>
            <person name="Harder C.B."/>
            <person name="Miyauchi S."/>
            <person name="Viragh M."/>
            <person name="Kuo A."/>
            <person name="Thoen E."/>
            <person name="Andreopoulos B."/>
            <person name="Lu D."/>
            <person name="Skrede I."/>
            <person name="Drula E."/>
            <person name="Henrissat B."/>
            <person name="Morin E."/>
            <person name="Kohler A."/>
            <person name="Barry K."/>
            <person name="LaButti K."/>
            <person name="Morin E."/>
            <person name="Salamov A."/>
            <person name="Lipzen A."/>
            <person name="Mereny Z."/>
            <person name="Hegedus B."/>
            <person name="Baldrian P."/>
            <person name="Stursova M."/>
            <person name="Weitz H."/>
            <person name="Taylor A."/>
            <person name="Grigoriev I.V."/>
            <person name="Nagy L.G."/>
            <person name="Martin F."/>
            <person name="Kauserud H."/>
        </authorList>
    </citation>
    <scope>NUCLEOTIDE SEQUENCE</scope>
    <source>
        <strain evidence="1">CBHHK173m</strain>
    </source>
</reference>
<sequence>MGFIYLIEHMEDDDDTAKAIPPWVELEYAHMRQLAGPSAEIDFTHLSKASRDSLSAAFAPRDGLADARCHQNGVRDLMQQHAVPLDQVCLLDPKAELPLSPEDGDGRFKWFLFGGILGDDPPRDRTSELRALGFPTRHLGPVQMTTDTALGVTKLVVDDKIPLAEIPYVEFPTIVFNAKESVEMPFRYIADSGEPKLPPGMRELLYEDLNKSFDF</sequence>
<dbReference type="GO" id="GO:0035241">
    <property type="term" value="F:protein-arginine omega-N monomethyltransferase activity"/>
    <property type="evidence" value="ECO:0007669"/>
    <property type="project" value="TreeGrafter"/>
</dbReference>
<gene>
    <name evidence="1" type="ORF">B0H15DRAFT_947606</name>
</gene>
<dbReference type="CDD" id="cd18090">
    <property type="entry name" value="Arginine_MT_Sfm1"/>
    <property type="match status" value="1"/>
</dbReference>
<dbReference type="Pfam" id="PF04252">
    <property type="entry name" value="SFM1-like"/>
    <property type="match status" value="1"/>
</dbReference>
<evidence type="ECO:0000313" key="2">
    <source>
        <dbReference type="Proteomes" id="UP001222325"/>
    </source>
</evidence>
<dbReference type="InterPro" id="IPR007364">
    <property type="entry name" value="SFM1-like"/>
</dbReference>
<evidence type="ECO:0000313" key="1">
    <source>
        <dbReference type="EMBL" id="KAJ7092777.1"/>
    </source>
</evidence>
<accession>A0AAD6UBU8</accession>
<keyword evidence="1" id="KW-0489">Methyltransferase</keyword>
<dbReference type="PANTHER" id="PTHR35517">
    <property type="entry name" value="PROTEIN ARGININE N-METHYLTRANSFERASE SFM1"/>
    <property type="match status" value="1"/>
</dbReference>
<dbReference type="Proteomes" id="UP001222325">
    <property type="component" value="Unassembled WGS sequence"/>
</dbReference>
<protein>
    <submittedName>
        <fullName evidence="1">SAM-dependent RNA methyltransferase</fullName>
    </submittedName>
</protein>
<keyword evidence="1" id="KW-0808">Transferase</keyword>
<dbReference type="PANTHER" id="PTHR35517:SF1">
    <property type="entry name" value="PROTEIN ARGININE N-METHYLTRANSFERASE SFM1"/>
    <property type="match status" value="1"/>
</dbReference>
<organism evidence="1 2">
    <name type="scientific">Mycena belliarum</name>
    <dbReference type="NCBI Taxonomy" id="1033014"/>
    <lineage>
        <taxon>Eukaryota</taxon>
        <taxon>Fungi</taxon>
        <taxon>Dikarya</taxon>
        <taxon>Basidiomycota</taxon>
        <taxon>Agaricomycotina</taxon>
        <taxon>Agaricomycetes</taxon>
        <taxon>Agaricomycetidae</taxon>
        <taxon>Agaricales</taxon>
        <taxon>Marasmiineae</taxon>
        <taxon>Mycenaceae</taxon>
        <taxon>Mycena</taxon>
    </lineage>
</organism>
<proteinExistence type="predicted"/>
<dbReference type="EMBL" id="JARJCN010000017">
    <property type="protein sequence ID" value="KAJ7092777.1"/>
    <property type="molecule type" value="Genomic_DNA"/>
</dbReference>